<evidence type="ECO:0000313" key="3">
    <source>
        <dbReference type="EMBL" id="RDH46103.1"/>
    </source>
</evidence>
<dbReference type="Gene3D" id="3.20.20.70">
    <property type="entry name" value="Aldolase class I"/>
    <property type="match status" value="1"/>
</dbReference>
<dbReference type="PANTHER" id="PTHR35273">
    <property type="entry name" value="ALPHA-1,4 POLYGALACTOSAMINIDASE, PUTATIVE (AFU_ORTHOLOGUE AFUA_3G07890)-RELATED"/>
    <property type="match status" value="1"/>
</dbReference>
<dbReference type="Pfam" id="PF03537">
    <property type="entry name" value="Glyco_hydro_114"/>
    <property type="match status" value="1"/>
</dbReference>
<feature type="domain" description="Glycoside-hydrolase family GH114 TIM-barrel" evidence="2">
    <location>
        <begin position="60"/>
        <end position="301"/>
    </location>
</feature>
<reference evidence="3 4" key="1">
    <citation type="submission" date="2017-04" db="EMBL/GenBank/DDBJ databases">
        <title>Draft genome sequence of Zooshikella ganghwensis VG4 isolated from Red Sea sediments.</title>
        <authorList>
            <person name="Rehman Z."/>
            <person name="Alam I."/>
            <person name="Kamau A."/>
            <person name="Bajic V."/>
            <person name="Leiknes T."/>
        </authorList>
    </citation>
    <scope>NUCLEOTIDE SEQUENCE [LARGE SCALE GENOMIC DNA]</scope>
    <source>
        <strain evidence="3 4">VG4</strain>
    </source>
</reference>
<dbReference type="SUPFAM" id="SSF51445">
    <property type="entry name" value="(Trans)glycosidases"/>
    <property type="match status" value="1"/>
</dbReference>
<dbReference type="InterPro" id="IPR013785">
    <property type="entry name" value="Aldolase_TIM"/>
</dbReference>
<protein>
    <submittedName>
        <fullName evidence="3">Polysaccharide hydrolase</fullName>
    </submittedName>
</protein>
<keyword evidence="4" id="KW-1185">Reference proteome</keyword>
<sequence length="309" mass="35096">MKCYKQKIYSGLIICMISTVCTAQSSQAYDDSDAVIITDSYDDIVGKPTKTWWQPKPGLTWWWQLENSDTMSTDINAEVVDIDLFDGSEGGQNSKINQFKNKGKKVICYFSAGTYEKWRSDAKRFTKETLIPDGDMDDWPDETWLNIGNTNALVTIKSIMEDRIKLAKDSGCDAVEPDNVDGFENTSETKGYIKYEDQLKYNKWLAGTAHKYQLAIALKNDMQQVEELVDYFDFAVNEQCFVYDNECVQYESTFLKKNKAVFSQEYGGSDGLSKAKYLNTACPYFKSQNIASLWKKSTSLDGKGVVTCK</sequence>
<feature type="chain" id="PRO_5020994515" evidence="1">
    <location>
        <begin position="24"/>
        <end position="309"/>
    </location>
</feature>
<name>A0A4P9VRB1_9GAMM</name>
<evidence type="ECO:0000256" key="1">
    <source>
        <dbReference type="SAM" id="SignalP"/>
    </source>
</evidence>
<gene>
    <name evidence="3" type="ORF">B9G39_23100</name>
</gene>
<evidence type="ECO:0000313" key="4">
    <source>
        <dbReference type="Proteomes" id="UP000257039"/>
    </source>
</evidence>
<dbReference type="InterPro" id="IPR017853">
    <property type="entry name" value="GH"/>
</dbReference>
<dbReference type="Proteomes" id="UP000257039">
    <property type="component" value="Unassembled WGS sequence"/>
</dbReference>
<dbReference type="GO" id="GO:0016787">
    <property type="term" value="F:hydrolase activity"/>
    <property type="evidence" value="ECO:0007669"/>
    <property type="project" value="UniProtKB-KW"/>
</dbReference>
<proteinExistence type="predicted"/>
<dbReference type="InterPro" id="IPR004352">
    <property type="entry name" value="GH114_TIM-barrel"/>
</dbReference>
<keyword evidence="1" id="KW-0732">Signal</keyword>
<evidence type="ECO:0000259" key="2">
    <source>
        <dbReference type="Pfam" id="PF03537"/>
    </source>
</evidence>
<organism evidence="3 4">
    <name type="scientific">Zooshikella ganghwensis</name>
    <dbReference type="NCBI Taxonomy" id="202772"/>
    <lineage>
        <taxon>Bacteria</taxon>
        <taxon>Pseudomonadati</taxon>
        <taxon>Pseudomonadota</taxon>
        <taxon>Gammaproteobacteria</taxon>
        <taxon>Oceanospirillales</taxon>
        <taxon>Zooshikellaceae</taxon>
        <taxon>Zooshikella</taxon>
    </lineage>
</organism>
<feature type="signal peptide" evidence="1">
    <location>
        <begin position="1"/>
        <end position="23"/>
    </location>
</feature>
<dbReference type="PANTHER" id="PTHR35273:SF2">
    <property type="entry name" value="ALPHA-GALACTOSIDASE"/>
    <property type="match status" value="1"/>
</dbReference>
<dbReference type="EMBL" id="NDXW01000001">
    <property type="protein sequence ID" value="RDH46103.1"/>
    <property type="molecule type" value="Genomic_DNA"/>
</dbReference>
<comment type="caution">
    <text evidence="3">The sequence shown here is derived from an EMBL/GenBank/DDBJ whole genome shotgun (WGS) entry which is preliminary data.</text>
</comment>
<dbReference type="AlphaFoldDB" id="A0A4P9VRB1"/>
<keyword evidence="3" id="KW-0378">Hydrolase</keyword>
<accession>A0A4P9VRB1</accession>